<protein>
    <submittedName>
        <fullName evidence="1">12971_t:CDS:1</fullName>
    </submittedName>
</protein>
<name>A0ACA9KKJ0_9GLOM</name>
<dbReference type="Proteomes" id="UP000789702">
    <property type="component" value="Unassembled WGS sequence"/>
</dbReference>
<gene>
    <name evidence="1" type="ORF">DHETER_LOCUS2003</name>
</gene>
<proteinExistence type="predicted"/>
<accession>A0ACA9KKJ0</accession>
<dbReference type="EMBL" id="CAJVPU010001331">
    <property type="protein sequence ID" value="CAG8477888.1"/>
    <property type="molecule type" value="Genomic_DNA"/>
</dbReference>
<evidence type="ECO:0000313" key="2">
    <source>
        <dbReference type="Proteomes" id="UP000789702"/>
    </source>
</evidence>
<feature type="non-terminal residue" evidence="1">
    <location>
        <position position="1"/>
    </location>
</feature>
<keyword evidence="2" id="KW-1185">Reference proteome</keyword>
<reference evidence="1" key="1">
    <citation type="submission" date="2021-06" db="EMBL/GenBank/DDBJ databases">
        <authorList>
            <person name="Kallberg Y."/>
            <person name="Tangrot J."/>
            <person name="Rosling A."/>
        </authorList>
    </citation>
    <scope>NUCLEOTIDE SEQUENCE</scope>
    <source>
        <strain evidence="1">IL203A</strain>
    </source>
</reference>
<evidence type="ECO:0000313" key="1">
    <source>
        <dbReference type="EMBL" id="CAG8477888.1"/>
    </source>
</evidence>
<organism evidence="1 2">
    <name type="scientific">Dentiscutata heterogama</name>
    <dbReference type="NCBI Taxonomy" id="1316150"/>
    <lineage>
        <taxon>Eukaryota</taxon>
        <taxon>Fungi</taxon>
        <taxon>Fungi incertae sedis</taxon>
        <taxon>Mucoromycota</taxon>
        <taxon>Glomeromycotina</taxon>
        <taxon>Glomeromycetes</taxon>
        <taxon>Diversisporales</taxon>
        <taxon>Gigasporaceae</taxon>
        <taxon>Dentiscutata</taxon>
    </lineage>
</organism>
<comment type="caution">
    <text evidence="1">The sequence shown here is derived from an EMBL/GenBank/DDBJ whole genome shotgun (WGS) entry which is preliminary data.</text>
</comment>
<sequence>GGVPVFDEIIISTNNLNKIRDFDPISGTLVCDSGCILEALDSYLAERGYMVPLDLGAKGSCHIGGNVATNAGGLRLLRYGSLHGNVLGLEVVLPNGTILDNLSTLRKDNTGYDLKQLFIGSEGTLGIITGVSILTPRRPKSVNVAVFCLNSFQNVQEAFIISKGELTEILSAFEFWDIHSLRLVKNHFFQETKFPLEDKYPFYVLVETSGSNKDHNEEKLHNFMEILMEKGIVEDGVVAQDNTQLQNLWSIREGIPEAGSKSGSVYKYDLSIPVPVFYNIVEDISKRLKDAGVFGKDKLVTDVMGYGHIGDGNIHLNIVSKSYSLEITKLIEPYVYEWTEKHKGSISAEHGLGLMKAGCIGYSKSQKMINIMKQIKQSIDPNGIMNPYKYIYD</sequence>